<dbReference type="Proteomes" id="UP000244016">
    <property type="component" value="Unassembled WGS sequence"/>
</dbReference>
<dbReference type="PANTHER" id="PTHR40061">
    <property type="entry name" value="SPORULATION PROTEIN YLMC-RELATED"/>
    <property type="match status" value="1"/>
</dbReference>
<evidence type="ECO:0000313" key="2">
    <source>
        <dbReference type="EMBL" id="PTQ52608.1"/>
    </source>
</evidence>
<evidence type="ECO:0000313" key="3">
    <source>
        <dbReference type="Proteomes" id="UP000244016"/>
    </source>
</evidence>
<dbReference type="Gene3D" id="2.30.30.240">
    <property type="entry name" value="PRC-barrel domain"/>
    <property type="match status" value="1"/>
</dbReference>
<proteinExistence type="predicted"/>
<dbReference type="AlphaFoldDB" id="A0A2T5G8Z9"/>
<dbReference type="Pfam" id="PF05239">
    <property type="entry name" value="PRC"/>
    <property type="match status" value="1"/>
</dbReference>
<dbReference type="NCBIfam" id="TIGR02888">
    <property type="entry name" value="spore_YlmC_YmxH"/>
    <property type="match status" value="1"/>
</dbReference>
<dbReference type="InterPro" id="IPR011033">
    <property type="entry name" value="PRC_barrel-like_sf"/>
</dbReference>
<dbReference type="EMBL" id="PEBW01000002">
    <property type="protein sequence ID" value="PTQ52608.1"/>
    <property type="molecule type" value="Genomic_DNA"/>
</dbReference>
<protein>
    <recommendedName>
        <fullName evidence="1">PRC-barrel domain-containing protein</fullName>
    </recommendedName>
</protein>
<evidence type="ECO:0000259" key="1">
    <source>
        <dbReference type="Pfam" id="PF05239"/>
    </source>
</evidence>
<gene>
    <name evidence="2" type="ORF">BLITH_0787</name>
</gene>
<sequence>MRLSELRGKEVIDIVSGERLGLLEDADLLVDPRSGRIGAVILPAGRGPWRKKEEVVVPWHLIRRIGSDMVLVELVPGRAYLPG</sequence>
<comment type="caution">
    <text evidence="2">The sequence shown here is derived from an EMBL/GenBank/DDBJ whole genome shotgun (WGS) entry which is preliminary data.</text>
</comment>
<dbReference type="InterPro" id="IPR027275">
    <property type="entry name" value="PRC-brl_dom"/>
</dbReference>
<feature type="domain" description="PRC-barrel" evidence="1">
    <location>
        <begin position="1"/>
        <end position="75"/>
    </location>
</feature>
<reference evidence="2 3" key="1">
    <citation type="submission" date="2017-08" db="EMBL/GenBank/DDBJ databases">
        <title>Burning lignite coal seam in the remote Altai Mountains harbors a hydrogen-driven thermophilic microbial community.</title>
        <authorList>
            <person name="Kadnikov V.V."/>
            <person name="Mardanov A.V."/>
            <person name="Ivasenko D."/>
            <person name="Beletsky A.V."/>
            <person name="Karnachuk O.V."/>
            <person name="Ravin N.V."/>
        </authorList>
    </citation>
    <scope>NUCLEOTIDE SEQUENCE [LARGE SCALE GENOMIC DNA]</scope>
    <source>
        <strain evidence="2">AL31</strain>
    </source>
</reference>
<dbReference type="InterPro" id="IPR014238">
    <property type="entry name" value="Spore_YlmC/YmxH"/>
</dbReference>
<dbReference type="PANTHER" id="PTHR40061:SF2">
    <property type="entry name" value="PRC-BARREL DOMAIN-CONTAINING PROTEIN"/>
    <property type="match status" value="1"/>
</dbReference>
<name>A0A2T5G8Z9_9BACL</name>
<accession>A0A2T5G8Z9</accession>
<dbReference type="SUPFAM" id="SSF50346">
    <property type="entry name" value="PRC-barrel domain"/>
    <property type="match status" value="1"/>
</dbReference>
<organism evidence="2 3">
    <name type="scientific">Brockia lithotrophica</name>
    <dbReference type="NCBI Taxonomy" id="933949"/>
    <lineage>
        <taxon>Bacteria</taxon>
        <taxon>Bacillati</taxon>
        <taxon>Bacillota</taxon>
        <taxon>Bacilli</taxon>
        <taxon>Bacillales</taxon>
        <taxon>Bacillales Family X. Incertae Sedis</taxon>
        <taxon>Brockia</taxon>
    </lineage>
</organism>